<dbReference type="SUPFAM" id="SSF53756">
    <property type="entry name" value="UDP-Glycosyltransferase/glycogen phosphorylase"/>
    <property type="match status" value="1"/>
</dbReference>
<protein>
    <submittedName>
        <fullName evidence="1">Glycosyltransferase</fullName>
    </submittedName>
</protein>
<accession>T2JLT7</accession>
<gene>
    <name evidence="1" type="ORF">CWATWH0402_666</name>
</gene>
<dbReference type="Pfam" id="PF13692">
    <property type="entry name" value="Glyco_trans_1_4"/>
    <property type="match status" value="1"/>
</dbReference>
<dbReference type="Proteomes" id="UP000018130">
    <property type="component" value="Unassembled WGS sequence"/>
</dbReference>
<dbReference type="EMBL" id="CAQN01000196">
    <property type="protein sequence ID" value="CCQ65472.1"/>
    <property type="molecule type" value="Genomic_DNA"/>
</dbReference>
<dbReference type="Gene3D" id="3.40.50.2000">
    <property type="entry name" value="Glycogen Phosphorylase B"/>
    <property type="match status" value="2"/>
</dbReference>
<reference evidence="1 2" key="2">
    <citation type="submission" date="2013-09" db="EMBL/GenBank/DDBJ databases">
        <title>Whole genome comparison of six Crocosphaera watsonii strains with differing phenotypes.</title>
        <authorList>
            <person name="Bench S.R."/>
            <person name="Heller P."/>
            <person name="Frank I."/>
            <person name="Arciniega M."/>
            <person name="Shilova I.N."/>
            <person name="Zehr J.P."/>
        </authorList>
    </citation>
    <scope>NUCLEOTIDE SEQUENCE [LARGE SCALE GENOMIC DNA]</scope>
    <source>
        <strain evidence="1 2">WH 0402</strain>
    </source>
</reference>
<name>T2JLT7_CROWT</name>
<comment type="caution">
    <text evidence="1">The sequence shown here is derived from an EMBL/GenBank/DDBJ whole genome shotgun (WGS) entry which is preliminary data.</text>
</comment>
<evidence type="ECO:0000313" key="2">
    <source>
        <dbReference type="Proteomes" id="UP000018130"/>
    </source>
</evidence>
<reference evidence="1 2" key="1">
    <citation type="submission" date="2013-01" db="EMBL/GenBank/DDBJ databases">
        <authorList>
            <person name="Bench S."/>
        </authorList>
    </citation>
    <scope>NUCLEOTIDE SEQUENCE [LARGE SCALE GENOMIC DNA]</scope>
    <source>
        <strain evidence="1 2">WH 0402</strain>
    </source>
</reference>
<proteinExistence type="predicted"/>
<dbReference type="PANTHER" id="PTHR12526">
    <property type="entry name" value="GLYCOSYLTRANSFERASE"/>
    <property type="match status" value="1"/>
</dbReference>
<organism evidence="1 2">
    <name type="scientific">Crocosphaera watsonii WH 0402</name>
    <dbReference type="NCBI Taxonomy" id="1284629"/>
    <lineage>
        <taxon>Bacteria</taxon>
        <taxon>Bacillati</taxon>
        <taxon>Cyanobacteriota</taxon>
        <taxon>Cyanophyceae</taxon>
        <taxon>Oscillatoriophycideae</taxon>
        <taxon>Chroococcales</taxon>
        <taxon>Aphanothecaceae</taxon>
        <taxon>Crocosphaera</taxon>
    </lineage>
</organism>
<keyword evidence="1" id="KW-0808">Transferase</keyword>
<sequence length="104" mass="11269">MVLPSFAEGLPVVIMESLALARPVISTYLAGIPELVIPEKSGWLVPAGSVEALVTTMKTVLDNPISQLEAMGKIGSDMVKKEHNVNQEAQKLKQLFESIHSTKK</sequence>
<dbReference type="GO" id="GO:0016740">
    <property type="term" value="F:transferase activity"/>
    <property type="evidence" value="ECO:0007669"/>
    <property type="project" value="UniProtKB-KW"/>
</dbReference>
<dbReference type="AlphaFoldDB" id="T2JLT7"/>
<evidence type="ECO:0000313" key="1">
    <source>
        <dbReference type="EMBL" id="CCQ65472.1"/>
    </source>
</evidence>